<comment type="caution">
    <text evidence="2">The sequence shown here is derived from an EMBL/GenBank/DDBJ whole genome shotgun (WGS) entry which is preliminary data.</text>
</comment>
<name>X0XU25_9ZZZZ</name>
<evidence type="ECO:0000259" key="1">
    <source>
        <dbReference type="Pfam" id="PF13360"/>
    </source>
</evidence>
<dbReference type="Gene3D" id="2.40.10.480">
    <property type="match status" value="1"/>
</dbReference>
<dbReference type="EMBL" id="BARS01043356">
    <property type="protein sequence ID" value="GAG38797.1"/>
    <property type="molecule type" value="Genomic_DNA"/>
</dbReference>
<accession>X0XU25</accession>
<sequence length="56" mass="5858">GSSDNNLYALEAKSGELLWKYLTGADINSSPAVVEGTVYVGSYDNSLCAVGSNLED</sequence>
<protein>
    <recommendedName>
        <fullName evidence="1">Pyrrolo-quinoline quinone repeat domain-containing protein</fullName>
    </recommendedName>
</protein>
<dbReference type="InterPro" id="IPR002372">
    <property type="entry name" value="PQQ_rpt_dom"/>
</dbReference>
<reference evidence="2" key="1">
    <citation type="journal article" date="2014" name="Front. Microbiol.">
        <title>High frequency of phylogenetically diverse reductive dehalogenase-homologous genes in deep subseafloor sedimentary metagenomes.</title>
        <authorList>
            <person name="Kawai M."/>
            <person name="Futagami T."/>
            <person name="Toyoda A."/>
            <person name="Takaki Y."/>
            <person name="Nishi S."/>
            <person name="Hori S."/>
            <person name="Arai W."/>
            <person name="Tsubouchi T."/>
            <person name="Morono Y."/>
            <person name="Uchiyama I."/>
            <person name="Ito T."/>
            <person name="Fujiyama A."/>
            <person name="Inagaki F."/>
            <person name="Takami H."/>
        </authorList>
    </citation>
    <scope>NUCLEOTIDE SEQUENCE</scope>
    <source>
        <strain evidence="2">Expedition CK06-06</strain>
    </source>
</reference>
<feature type="domain" description="Pyrrolo-quinoline quinone repeat" evidence="1">
    <location>
        <begin position="3"/>
        <end position="50"/>
    </location>
</feature>
<dbReference type="InterPro" id="IPR011047">
    <property type="entry name" value="Quinoprotein_ADH-like_sf"/>
</dbReference>
<feature type="non-terminal residue" evidence="2">
    <location>
        <position position="1"/>
    </location>
</feature>
<organism evidence="2">
    <name type="scientific">marine sediment metagenome</name>
    <dbReference type="NCBI Taxonomy" id="412755"/>
    <lineage>
        <taxon>unclassified sequences</taxon>
        <taxon>metagenomes</taxon>
        <taxon>ecological metagenomes</taxon>
    </lineage>
</organism>
<evidence type="ECO:0000313" key="2">
    <source>
        <dbReference type="EMBL" id="GAG38797.1"/>
    </source>
</evidence>
<gene>
    <name evidence="2" type="ORF">S01H1_65655</name>
</gene>
<proteinExistence type="predicted"/>
<dbReference type="SUPFAM" id="SSF50998">
    <property type="entry name" value="Quinoprotein alcohol dehydrogenase-like"/>
    <property type="match status" value="1"/>
</dbReference>
<dbReference type="Pfam" id="PF13360">
    <property type="entry name" value="PQQ_2"/>
    <property type="match status" value="1"/>
</dbReference>
<dbReference type="AlphaFoldDB" id="X0XU25"/>